<dbReference type="KEGG" id="pspi:PS2015_672"/>
<dbReference type="Gene3D" id="3.30.750.80">
    <property type="entry name" value="RNA methyltransferase domain (HRMD) like"/>
    <property type="match status" value="1"/>
</dbReference>
<evidence type="ECO:0000259" key="8">
    <source>
        <dbReference type="PROSITE" id="PS51165"/>
    </source>
</evidence>
<comment type="catalytic activity">
    <reaction evidence="6">
        <text>guanosine(2445) in 23S rRNA + S-adenosyl-L-methionine = N(2)-methylguanosine(2445) in 23S rRNA + S-adenosyl-L-homocysteine + H(+)</text>
        <dbReference type="Rhea" id="RHEA:42740"/>
        <dbReference type="Rhea" id="RHEA-COMP:10215"/>
        <dbReference type="Rhea" id="RHEA-COMP:10216"/>
        <dbReference type="ChEBI" id="CHEBI:15378"/>
        <dbReference type="ChEBI" id="CHEBI:57856"/>
        <dbReference type="ChEBI" id="CHEBI:59789"/>
        <dbReference type="ChEBI" id="CHEBI:74269"/>
        <dbReference type="ChEBI" id="CHEBI:74481"/>
        <dbReference type="EC" id="2.1.1.173"/>
    </reaction>
</comment>
<dbReference type="EC" id="2.1.1.173" evidence="6"/>
<dbReference type="PATRIC" id="fig|1249552.3.peg.677"/>
<dbReference type="InterPro" id="IPR002052">
    <property type="entry name" value="DNA_methylase_N6_adenine_CS"/>
</dbReference>
<dbReference type="InterPro" id="IPR004114">
    <property type="entry name" value="THUMP_dom"/>
</dbReference>
<dbReference type="PANTHER" id="PTHR47313:SF1">
    <property type="entry name" value="RIBOSOMAL RNA LARGE SUBUNIT METHYLTRANSFERASE K_L"/>
    <property type="match status" value="1"/>
</dbReference>
<dbReference type="PANTHER" id="PTHR47313">
    <property type="entry name" value="RIBOSOMAL RNA LARGE SUBUNIT METHYLTRANSFERASE K/L"/>
    <property type="match status" value="1"/>
</dbReference>
<evidence type="ECO:0000256" key="2">
    <source>
        <dbReference type="ARBA" id="ARBA00022552"/>
    </source>
</evidence>
<dbReference type="CDD" id="cd02440">
    <property type="entry name" value="AdoMet_MTases"/>
    <property type="match status" value="1"/>
</dbReference>
<dbReference type="Gene3D" id="3.30.2130.30">
    <property type="match status" value="1"/>
</dbReference>
<evidence type="ECO:0000256" key="4">
    <source>
        <dbReference type="ARBA" id="ARBA00022679"/>
    </source>
</evidence>
<dbReference type="Pfam" id="PF10672">
    <property type="entry name" value="Methyltrans_SAM"/>
    <property type="match status" value="1"/>
</dbReference>
<keyword evidence="3 6" id="KW-0489">Methyltransferase</keyword>
<keyword evidence="7" id="KW-0694">RNA-binding</keyword>
<protein>
    <recommendedName>
        <fullName evidence="6">Ribosomal RNA large subunit methyltransferase K/L</fullName>
    </recommendedName>
    <domain>
        <recommendedName>
            <fullName evidence="6">23S rRNA m2G2445 methyltransferase</fullName>
            <ecNumber evidence="6">2.1.1.173</ecNumber>
        </recommendedName>
        <alternativeName>
            <fullName evidence="6">rRNA (guanine-N(2)-)-methyltransferase RlmL</fullName>
        </alternativeName>
    </domain>
    <domain>
        <recommendedName>
            <fullName evidence="6">23S rRNA m7G2069 methyltransferase</fullName>
            <ecNumber evidence="6">2.1.1.264</ecNumber>
        </recommendedName>
        <alternativeName>
            <fullName evidence="6">rRNA (guanine-N(7)-)-methyltransferase RlmK</fullName>
        </alternativeName>
    </domain>
</protein>
<dbReference type="PROSITE" id="PS51165">
    <property type="entry name" value="THUMP"/>
    <property type="match status" value="1"/>
</dbReference>
<dbReference type="InterPro" id="IPR029063">
    <property type="entry name" value="SAM-dependent_MTases_sf"/>
</dbReference>
<dbReference type="GO" id="GO:0003723">
    <property type="term" value="F:RNA binding"/>
    <property type="evidence" value="ECO:0007669"/>
    <property type="project" value="UniProtKB-UniRule"/>
</dbReference>
<keyword evidence="5 6" id="KW-0949">S-adenosyl-L-methionine</keyword>
<gene>
    <name evidence="6" type="primary">rlmL</name>
    <name evidence="9" type="ORF">PS2015_672</name>
</gene>
<dbReference type="AlphaFoldDB" id="A0A0S2KAN3"/>
<dbReference type="NCBIfam" id="NF008748">
    <property type="entry name" value="PRK11783.1"/>
    <property type="match status" value="1"/>
</dbReference>
<dbReference type="PIRSF" id="PIRSF037618">
    <property type="entry name" value="RNA_Mtase_bacteria_prd"/>
    <property type="match status" value="1"/>
</dbReference>
<dbReference type="PROSITE" id="PS00092">
    <property type="entry name" value="N6_MTASE"/>
    <property type="match status" value="1"/>
</dbReference>
<evidence type="ECO:0000256" key="5">
    <source>
        <dbReference type="ARBA" id="ARBA00022691"/>
    </source>
</evidence>
<dbReference type="SUPFAM" id="SSF53335">
    <property type="entry name" value="S-adenosyl-L-methionine-dependent methyltransferases"/>
    <property type="match status" value="2"/>
</dbReference>
<evidence type="ECO:0000313" key="10">
    <source>
        <dbReference type="Proteomes" id="UP000065641"/>
    </source>
</evidence>
<keyword evidence="4 6" id="KW-0808">Transferase</keyword>
<keyword evidence="1 6" id="KW-0963">Cytoplasm</keyword>
<keyword evidence="10" id="KW-1185">Reference proteome</keyword>
<evidence type="ECO:0000256" key="7">
    <source>
        <dbReference type="PROSITE-ProRule" id="PRU00529"/>
    </source>
</evidence>
<dbReference type="EC" id="2.1.1.264" evidence="6"/>
<dbReference type="InterPro" id="IPR019614">
    <property type="entry name" value="SAM-dep_methyl-trfase"/>
</dbReference>
<dbReference type="GO" id="GO:0052915">
    <property type="term" value="F:23S rRNA (guanine(2445)-N(2))-methyltransferase activity"/>
    <property type="evidence" value="ECO:0007669"/>
    <property type="project" value="UniProtKB-UniRule"/>
</dbReference>
<dbReference type="Gene3D" id="3.40.50.150">
    <property type="entry name" value="Vaccinia Virus protein VP39"/>
    <property type="match status" value="2"/>
</dbReference>
<dbReference type="HAMAP" id="MF_01858">
    <property type="entry name" value="23SrRNA_methyltr_KL"/>
    <property type="match status" value="1"/>
</dbReference>
<dbReference type="Proteomes" id="UP000065641">
    <property type="component" value="Chromosome"/>
</dbReference>
<organism evidence="9 10">
    <name type="scientific">Pseudohongiella spirulinae</name>
    <dbReference type="NCBI Taxonomy" id="1249552"/>
    <lineage>
        <taxon>Bacteria</taxon>
        <taxon>Pseudomonadati</taxon>
        <taxon>Pseudomonadota</taxon>
        <taxon>Gammaproteobacteria</taxon>
        <taxon>Pseudomonadales</taxon>
        <taxon>Pseudohongiellaceae</taxon>
        <taxon>Pseudohongiella</taxon>
    </lineage>
</organism>
<comment type="subcellular location">
    <subcellularLocation>
        <location evidence="6">Cytoplasm</location>
    </subcellularLocation>
</comment>
<sequence length="727" mass="81856">MTHASQSSSYTFFATCAKSLESLLEDELRQLNAQDIRQTVAGVYFSGDLLTAYRAVMFSRMANRIIVILAEQPAADANELYQAADSVDWQQHMRASDGFSIVASGSTPQLRHTQFIAQRVKDAIVDQFRADGLQRPDVVKQDPDIRIHAVIKKNRVLLGIELAKGSLHRRGYRLEQGDAPMKETLAAALLTRANWPSLSQTDQPVIFDPMCGAGTLLIEAVLMAMDVAPGLLRSGGFSSWLHHNKAMIEQIQTEAEARREQGADWNGKALGSDQDLRALGMARRNAERAGVWDHIEFTSALISEASAGQAVTLLITNPPYAERLGEDAEVMELYQQLGDLIRREALGAQAAVFTARPEWGKLLGIHSDRQYALFNGQLPAKLLLFTVNEDTVYQRRKTAVDNQQITAAALDDGGQMLANRLRKNLKNLGRWARQNGITCYRVYDADIPEFAFAIDLYTDLDGQLHAHLQEYKPPATVNESDAAVRRRQTVLAVQHVFELSAHRVSIKVRERQKGKQQYQALDAEGEDIVVQEGDARLIVNLQRYLDTGLFLDHRPIRRYVHAHARDKEFLNLFCYTGSVSVQAALGGAKRTVSVDLSNTYLNWAKRNLALNRLNLRQNELVAMDCQTYLQKCQQQFDLIFLDPPTFSNSKSTENVLDIQRDHVMLIELCMQHLRPGGLLIFSTNMRRFRLDSSLADKFRVTDHSTASIDKDFQRNARIHQTWLICAR</sequence>
<evidence type="ECO:0000256" key="3">
    <source>
        <dbReference type="ARBA" id="ARBA00022603"/>
    </source>
</evidence>
<comment type="similarity">
    <text evidence="6">Belongs to the methyltransferase superfamily. RlmKL family.</text>
</comment>
<evidence type="ECO:0000256" key="6">
    <source>
        <dbReference type="HAMAP-Rule" id="MF_01858"/>
    </source>
</evidence>
<keyword evidence="2 6" id="KW-0698">rRNA processing</keyword>
<accession>A0A0S2KAN3</accession>
<dbReference type="STRING" id="1249552.PS2015_672"/>
<evidence type="ECO:0000313" key="9">
    <source>
        <dbReference type="EMBL" id="ALO45352.1"/>
    </source>
</evidence>
<evidence type="ECO:0000256" key="1">
    <source>
        <dbReference type="ARBA" id="ARBA00022490"/>
    </source>
</evidence>
<dbReference type="InterPro" id="IPR000241">
    <property type="entry name" value="RlmKL-like_Mtase"/>
</dbReference>
<dbReference type="Pfam" id="PF02926">
    <property type="entry name" value="THUMP"/>
    <property type="match status" value="1"/>
</dbReference>
<dbReference type="RefSeq" id="WP_058020901.1">
    <property type="nucleotide sequence ID" value="NZ_CP013189.1"/>
</dbReference>
<dbReference type="GO" id="GO:0005737">
    <property type="term" value="C:cytoplasm"/>
    <property type="evidence" value="ECO:0007669"/>
    <property type="project" value="UniProtKB-SubCell"/>
</dbReference>
<comment type="catalytic activity">
    <reaction evidence="6">
        <text>guanosine(2069) in 23S rRNA + S-adenosyl-L-methionine = N(2)-methylguanosine(2069) in 23S rRNA + S-adenosyl-L-homocysteine + H(+)</text>
        <dbReference type="Rhea" id="RHEA:43772"/>
        <dbReference type="Rhea" id="RHEA-COMP:10688"/>
        <dbReference type="Rhea" id="RHEA-COMP:10689"/>
        <dbReference type="ChEBI" id="CHEBI:15378"/>
        <dbReference type="ChEBI" id="CHEBI:57856"/>
        <dbReference type="ChEBI" id="CHEBI:59789"/>
        <dbReference type="ChEBI" id="CHEBI:74269"/>
        <dbReference type="ChEBI" id="CHEBI:74481"/>
        <dbReference type="EC" id="2.1.1.264"/>
    </reaction>
</comment>
<dbReference type="Pfam" id="PF22020">
    <property type="entry name" value="RlmL_1st"/>
    <property type="match status" value="1"/>
</dbReference>
<dbReference type="InterPro" id="IPR054170">
    <property type="entry name" value="RlmL_1st"/>
</dbReference>
<dbReference type="EMBL" id="CP013189">
    <property type="protein sequence ID" value="ALO45352.1"/>
    <property type="molecule type" value="Genomic_DNA"/>
</dbReference>
<proteinExistence type="inferred from homology"/>
<feature type="domain" description="THUMP" evidence="8">
    <location>
        <begin position="51"/>
        <end position="162"/>
    </location>
</feature>
<dbReference type="CDD" id="cd11715">
    <property type="entry name" value="THUMP_AdoMetMT"/>
    <property type="match status" value="1"/>
</dbReference>
<reference evidence="9 10" key="1">
    <citation type="submission" date="2015-11" db="EMBL/GenBank/DDBJ databases">
        <authorList>
            <person name="Zhang Y."/>
            <person name="Guo Z."/>
        </authorList>
    </citation>
    <scope>NUCLEOTIDE SEQUENCE [LARGE SCALE GENOMIC DNA]</scope>
    <source>
        <strain evidence="9 10">KCTC 32221</strain>
    </source>
</reference>
<comment type="function">
    <text evidence="6">Specifically methylates the guanine in position 2445 (m2G2445) and the guanine in position 2069 (m7G2069) of 23S rRNA.</text>
</comment>
<dbReference type="GO" id="GO:0070043">
    <property type="term" value="F:rRNA (guanine-N7-)-methyltransferase activity"/>
    <property type="evidence" value="ECO:0007669"/>
    <property type="project" value="UniProtKB-UniRule"/>
</dbReference>
<name>A0A0S2KAN3_9GAMM</name>
<dbReference type="InterPro" id="IPR017244">
    <property type="entry name" value="23SrRNA_methyltr_KL"/>
</dbReference>
<dbReference type="Pfam" id="PF01170">
    <property type="entry name" value="UPF0020"/>
    <property type="match status" value="1"/>
</dbReference>
<dbReference type="SMART" id="SM00981">
    <property type="entry name" value="THUMP"/>
    <property type="match status" value="1"/>
</dbReference>